<sequence>MNITSPVEFFKTLPPKQCPECGQVIEEQAESYLMECDHCLSKKTE</sequence>
<keyword evidence="2" id="KW-1185">Reference proteome</keyword>
<proteinExistence type="predicted"/>
<reference evidence="1 2" key="1">
    <citation type="submission" date="2020-02" db="EMBL/GenBank/DDBJ databases">
        <authorList>
            <person name="Feng H."/>
        </authorList>
    </citation>
    <scope>NUCLEOTIDE SEQUENCE [LARGE SCALE GENOMIC DNA]</scope>
    <source>
        <strain evidence="1 2">Gsoil 114</strain>
    </source>
</reference>
<dbReference type="Pfam" id="PF14149">
    <property type="entry name" value="YhfH"/>
    <property type="match status" value="1"/>
</dbReference>
<dbReference type="AlphaFoldDB" id="A0A6M0P228"/>
<protein>
    <submittedName>
        <fullName evidence="1">YhfH family protein</fullName>
    </submittedName>
</protein>
<evidence type="ECO:0000313" key="2">
    <source>
        <dbReference type="Proteomes" id="UP000476934"/>
    </source>
</evidence>
<comment type="caution">
    <text evidence="1">The sequence shown here is derived from an EMBL/GenBank/DDBJ whole genome shotgun (WGS) entry which is preliminary data.</text>
</comment>
<accession>A0A6M0P228</accession>
<organism evidence="1 2">
    <name type="scientific">Heyndrickxia ginsengihumi</name>
    <dbReference type="NCBI Taxonomy" id="363870"/>
    <lineage>
        <taxon>Bacteria</taxon>
        <taxon>Bacillati</taxon>
        <taxon>Bacillota</taxon>
        <taxon>Bacilli</taxon>
        <taxon>Bacillales</taxon>
        <taxon>Bacillaceae</taxon>
        <taxon>Heyndrickxia</taxon>
    </lineage>
</organism>
<dbReference type="EMBL" id="JAAIWK010000002">
    <property type="protein sequence ID" value="NEY18704.1"/>
    <property type="molecule type" value="Genomic_DNA"/>
</dbReference>
<dbReference type="Proteomes" id="UP000476934">
    <property type="component" value="Unassembled WGS sequence"/>
</dbReference>
<evidence type="ECO:0000313" key="1">
    <source>
        <dbReference type="EMBL" id="NEY18704.1"/>
    </source>
</evidence>
<gene>
    <name evidence="1" type="ORF">G4D61_01815</name>
</gene>
<dbReference type="RefSeq" id="WP_081750052.1">
    <property type="nucleotide sequence ID" value="NZ_JAAIWK010000002.1"/>
</dbReference>
<dbReference type="InterPro" id="IPR025432">
    <property type="entry name" value="YhfH-like"/>
</dbReference>
<name>A0A6M0P228_9BACI</name>
<reference evidence="1 2" key="2">
    <citation type="submission" date="2020-03" db="EMBL/GenBank/DDBJ databases">
        <title>Bacillus aquiflavi sp. nov., isolated from yellow water of strong flavor Chinese baijiu in Yibin region of China.</title>
        <authorList>
            <person name="Xie J."/>
        </authorList>
    </citation>
    <scope>NUCLEOTIDE SEQUENCE [LARGE SCALE GENOMIC DNA]</scope>
    <source>
        <strain evidence="1 2">Gsoil 114</strain>
    </source>
</reference>